<sequence>MHSNNQLPKLTPVISDWMPKLMNDKVLLDSLFAAYGSPINIHYLPEFDKNIDTFRKVFTKHGISYQIFYAHKANKSKSIVKCAQENGIGVDTASYRELLQALEAGVKSENLTVTAAIKTEKLLQLAVENNVLVILDNEDECNLLNTIAKKLDKQTPVGFRVSGFNTDMGKLYSRFGFDLDEVSSFITSTCSPQGEHSNLSYTGLHFHLNGYSTEQRGAALSQCIILAEKLKDNGFTTQFIDIGGGFLINYLQFKNEWKAFREELKKAVKGERKEITFNNDGLGYQLIDNKLQGKLATYPFYNEVNGDLFLEKILSFRYKNKASVTELLRDKDIEIRMEPGRSLLNQVGMTLAKVVFRKKDMRGRWLVGLDMNMSQLKSSSTDYLADPLTAFAPAPKHLVEVYFTGAYCLEQDIVLKRKIALPNLPQIGDIIGFVNTAGYMMHFFETQAHLFELSVNLSLEISKEIYDFRDFKNDKRNV</sequence>
<dbReference type="GO" id="GO:0008836">
    <property type="term" value="F:diaminopimelate decarboxylase activity"/>
    <property type="evidence" value="ECO:0007669"/>
    <property type="project" value="TreeGrafter"/>
</dbReference>
<reference evidence="4 5" key="1">
    <citation type="submission" date="2019-03" db="EMBL/GenBank/DDBJ databases">
        <title>Genomic Encyclopedia of Type Strains, Phase IV (KMG-IV): sequencing the most valuable type-strain genomes for metagenomic binning, comparative biology and taxonomic classification.</title>
        <authorList>
            <person name="Goeker M."/>
        </authorList>
    </citation>
    <scope>NUCLEOTIDE SEQUENCE [LARGE SCALE GENOMIC DNA]</scope>
    <source>
        <strain evidence="4 5">DSM 24179</strain>
    </source>
</reference>
<dbReference type="InterPro" id="IPR009006">
    <property type="entry name" value="Ala_racemase/Decarboxylase_C"/>
</dbReference>
<dbReference type="SUPFAM" id="SSF50621">
    <property type="entry name" value="Alanine racemase C-terminal domain-like"/>
    <property type="match status" value="1"/>
</dbReference>
<dbReference type="PANTHER" id="PTHR43727">
    <property type="entry name" value="DIAMINOPIMELATE DECARBOXYLASE"/>
    <property type="match status" value="1"/>
</dbReference>
<dbReference type="InterPro" id="IPR000183">
    <property type="entry name" value="Orn/DAP/Arg_de-COase"/>
</dbReference>
<protein>
    <submittedName>
        <fullName evidence="4">Diaminopimelate decarboxylase</fullName>
    </submittedName>
</protein>
<feature type="domain" description="Orn/DAP/Arg decarboxylase 2 N-terminal" evidence="3">
    <location>
        <begin position="49"/>
        <end position="269"/>
    </location>
</feature>
<comment type="cofactor">
    <cofactor evidence="1">
        <name>pyridoxal 5'-phosphate</name>
        <dbReference type="ChEBI" id="CHEBI:597326"/>
    </cofactor>
</comment>
<dbReference type="Gene3D" id="2.40.37.10">
    <property type="entry name" value="Lyase, Ornithine Decarboxylase, Chain A, domain 1"/>
    <property type="match status" value="1"/>
</dbReference>
<dbReference type="PRINTS" id="PR01179">
    <property type="entry name" value="ODADCRBXLASE"/>
</dbReference>
<keyword evidence="5" id="KW-1185">Reference proteome</keyword>
<evidence type="ECO:0000313" key="4">
    <source>
        <dbReference type="EMBL" id="TCO11083.1"/>
    </source>
</evidence>
<dbReference type="InterPro" id="IPR029066">
    <property type="entry name" value="PLP-binding_barrel"/>
</dbReference>
<dbReference type="GO" id="GO:0009089">
    <property type="term" value="P:lysine biosynthetic process via diaminopimelate"/>
    <property type="evidence" value="ECO:0007669"/>
    <property type="project" value="TreeGrafter"/>
</dbReference>
<name>A0A4R2GP37_9BACT</name>
<gene>
    <name evidence="4" type="ORF">EV194_101717</name>
</gene>
<comment type="caution">
    <text evidence="4">The sequence shown here is derived from an EMBL/GenBank/DDBJ whole genome shotgun (WGS) entry which is preliminary data.</text>
</comment>
<proteinExistence type="predicted"/>
<dbReference type="EMBL" id="SLWK01000001">
    <property type="protein sequence ID" value="TCO11083.1"/>
    <property type="molecule type" value="Genomic_DNA"/>
</dbReference>
<dbReference type="InterPro" id="IPR022653">
    <property type="entry name" value="De-COase2_pyr-phos_BS"/>
</dbReference>
<organism evidence="4 5">
    <name type="scientific">Natronoflexus pectinivorans</name>
    <dbReference type="NCBI Taxonomy" id="682526"/>
    <lineage>
        <taxon>Bacteria</taxon>
        <taxon>Pseudomonadati</taxon>
        <taxon>Bacteroidota</taxon>
        <taxon>Bacteroidia</taxon>
        <taxon>Marinilabiliales</taxon>
        <taxon>Marinilabiliaceae</taxon>
        <taxon>Natronoflexus</taxon>
    </lineage>
</organism>
<dbReference type="AlphaFoldDB" id="A0A4R2GP37"/>
<dbReference type="SUPFAM" id="SSF51419">
    <property type="entry name" value="PLP-binding barrel"/>
    <property type="match status" value="1"/>
</dbReference>
<dbReference type="Proteomes" id="UP000295221">
    <property type="component" value="Unassembled WGS sequence"/>
</dbReference>
<dbReference type="Pfam" id="PF02784">
    <property type="entry name" value="Orn_Arg_deC_N"/>
    <property type="match status" value="1"/>
</dbReference>
<dbReference type="PANTHER" id="PTHR43727:SF2">
    <property type="entry name" value="GROUP IV DECARBOXYLASE"/>
    <property type="match status" value="1"/>
</dbReference>
<evidence type="ECO:0000256" key="2">
    <source>
        <dbReference type="ARBA" id="ARBA00022898"/>
    </source>
</evidence>
<evidence type="ECO:0000256" key="1">
    <source>
        <dbReference type="ARBA" id="ARBA00001933"/>
    </source>
</evidence>
<dbReference type="Gene3D" id="3.20.20.10">
    <property type="entry name" value="Alanine racemase"/>
    <property type="match status" value="1"/>
</dbReference>
<evidence type="ECO:0000259" key="3">
    <source>
        <dbReference type="Pfam" id="PF02784"/>
    </source>
</evidence>
<keyword evidence="2" id="KW-0663">Pyridoxal phosphate</keyword>
<dbReference type="InterPro" id="IPR022644">
    <property type="entry name" value="De-COase2_N"/>
</dbReference>
<accession>A0A4R2GP37</accession>
<evidence type="ECO:0000313" key="5">
    <source>
        <dbReference type="Proteomes" id="UP000295221"/>
    </source>
</evidence>
<dbReference type="PROSITE" id="PS00878">
    <property type="entry name" value="ODR_DC_2_1"/>
    <property type="match status" value="1"/>
</dbReference>